<dbReference type="EMBL" id="QRBB01000001">
    <property type="protein sequence ID" value="RDS77123.1"/>
    <property type="molecule type" value="Genomic_DNA"/>
</dbReference>
<dbReference type="Gene3D" id="3.40.50.10090">
    <property type="match status" value="1"/>
</dbReference>
<dbReference type="InterPro" id="IPR003754">
    <property type="entry name" value="4pyrrol_synth_uPrphyn_synth"/>
</dbReference>
<protein>
    <submittedName>
        <fullName evidence="2">Uroporphyrinogen-III synthase</fullName>
    </submittedName>
</protein>
<dbReference type="GO" id="GO:0033014">
    <property type="term" value="P:tetrapyrrole biosynthetic process"/>
    <property type="evidence" value="ECO:0007669"/>
    <property type="project" value="InterPro"/>
</dbReference>
<dbReference type="RefSeq" id="WP_115491344.1">
    <property type="nucleotide sequence ID" value="NZ_JACHWW010000001.1"/>
</dbReference>
<reference evidence="2 3" key="1">
    <citation type="submission" date="2018-07" db="EMBL/GenBank/DDBJ databases">
        <title>Erythrobacter nanhaiensis sp. nov., a novel member of the genus Erythrobacter isolated from the South China Sea.</title>
        <authorList>
            <person name="Chen X."/>
            <person name="Liu J."/>
        </authorList>
    </citation>
    <scope>NUCLEOTIDE SEQUENCE [LARGE SCALE GENOMIC DNA]</scope>
    <source>
        <strain evidence="2 3">S-5</strain>
    </source>
</reference>
<dbReference type="Pfam" id="PF02602">
    <property type="entry name" value="HEM4"/>
    <property type="match status" value="1"/>
</dbReference>
<comment type="caution">
    <text evidence="2">The sequence shown here is derived from an EMBL/GenBank/DDBJ whole genome shotgun (WGS) entry which is preliminary data.</text>
</comment>
<dbReference type="CDD" id="cd06578">
    <property type="entry name" value="HemD"/>
    <property type="match status" value="1"/>
</dbReference>
<keyword evidence="3" id="KW-1185">Reference proteome</keyword>
<gene>
    <name evidence="2" type="ORF">DL238_05510</name>
</gene>
<dbReference type="Proteomes" id="UP000254101">
    <property type="component" value="Unassembled WGS sequence"/>
</dbReference>
<dbReference type="InterPro" id="IPR036108">
    <property type="entry name" value="4pyrrol_syn_uPrphyn_synt_sf"/>
</dbReference>
<dbReference type="OrthoDB" id="7424801at2"/>
<sequence length="226" mass="23803">MSMPVFVLRPEPGLSATMRRGIAMGLAMEAMPLSHAEPLDWDMPGGRFDGILLGSANGLRHAGEAIARHTDLPVYAVGQATAEKARALGFTVAQVGSGGLQPLVDSLPDDRAFTFLRLAGAEHVPLDLPPHVSITTRTTYRIVHASLENAQVARLAQGGVVLLHSGAVAAHFARECDRAGLDRASLALAALAPRIARSVSDGWKSVELAASPDDGALLSLVKDMRH</sequence>
<proteinExistence type="predicted"/>
<accession>A0A395LJG9</accession>
<evidence type="ECO:0000313" key="2">
    <source>
        <dbReference type="EMBL" id="RDS77123.1"/>
    </source>
</evidence>
<dbReference type="SUPFAM" id="SSF69618">
    <property type="entry name" value="HemD-like"/>
    <property type="match status" value="1"/>
</dbReference>
<evidence type="ECO:0000313" key="3">
    <source>
        <dbReference type="Proteomes" id="UP000254101"/>
    </source>
</evidence>
<name>A0A395LJG9_9SPHN</name>
<evidence type="ECO:0000259" key="1">
    <source>
        <dbReference type="Pfam" id="PF02602"/>
    </source>
</evidence>
<feature type="domain" description="Tetrapyrrole biosynthesis uroporphyrinogen III synthase" evidence="1">
    <location>
        <begin position="39"/>
        <end position="218"/>
    </location>
</feature>
<dbReference type="GO" id="GO:0004852">
    <property type="term" value="F:uroporphyrinogen-III synthase activity"/>
    <property type="evidence" value="ECO:0007669"/>
    <property type="project" value="InterPro"/>
</dbReference>
<dbReference type="AlphaFoldDB" id="A0A395LJG9"/>
<organism evidence="2 3">
    <name type="scientific">Alteriqipengyuania lutimaris</name>
    <dbReference type="NCBI Taxonomy" id="1538146"/>
    <lineage>
        <taxon>Bacteria</taxon>
        <taxon>Pseudomonadati</taxon>
        <taxon>Pseudomonadota</taxon>
        <taxon>Alphaproteobacteria</taxon>
        <taxon>Sphingomonadales</taxon>
        <taxon>Erythrobacteraceae</taxon>
        <taxon>Alteriqipengyuania</taxon>
    </lineage>
</organism>